<sequence length="99" mass="10993">MGCCESTTIDIIKHEFVSQSHISKHTNSEFIDLSLSSESYIPELGLESWRQCKLSESKSVICSVGISSTFIKSDRKVSYYSKSASIVDSFCCTPLAKLE</sequence>
<accession>A0A1R2BEW2</accession>
<evidence type="ECO:0000313" key="2">
    <source>
        <dbReference type="Proteomes" id="UP000187209"/>
    </source>
</evidence>
<comment type="caution">
    <text evidence="1">The sequence shown here is derived from an EMBL/GenBank/DDBJ whole genome shotgun (WGS) entry which is preliminary data.</text>
</comment>
<gene>
    <name evidence="1" type="ORF">SteCoe_25587</name>
</gene>
<proteinExistence type="predicted"/>
<name>A0A1R2BEW2_9CILI</name>
<dbReference type="EMBL" id="MPUH01000698">
    <property type="protein sequence ID" value="OMJ75312.1"/>
    <property type="molecule type" value="Genomic_DNA"/>
</dbReference>
<reference evidence="1 2" key="1">
    <citation type="submission" date="2016-11" db="EMBL/GenBank/DDBJ databases">
        <title>The macronuclear genome of Stentor coeruleus: a giant cell with tiny introns.</title>
        <authorList>
            <person name="Slabodnick M."/>
            <person name="Ruby J.G."/>
            <person name="Reiff S.B."/>
            <person name="Swart E.C."/>
            <person name="Gosai S."/>
            <person name="Prabakaran S."/>
            <person name="Witkowska E."/>
            <person name="Larue G.E."/>
            <person name="Fisher S."/>
            <person name="Freeman R.M."/>
            <person name="Gunawardena J."/>
            <person name="Chu W."/>
            <person name="Stover N.A."/>
            <person name="Gregory B.D."/>
            <person name="Nowacki M."/>
            <person name="Derisi J."/>
            <person name="Roy S.W."/>
            <person name="Marshall W.F."/>
            <person name="Sood P."/>
        </authorList>
    </citation>
    <scope>NUCLEOTIDE SEQUENCE [LARGE SCALE GENOMIC DNA]</scope>
    <source>
        <strain evidence="1">WM001</strain>
    </source>
</reference>
<dbReference type="AlphaFoldDB" id="A0A1R2BEW2"/>
<keyword evidence="2" id="KW-1185">Reference proteome</keyword>
<protein>
    <submittedName>
        <fullName evidence="1">Uncharacterized protein</fullName>
    </submittedName>
</protein>
<organism evidence="1 2">
    <name type="scientific">Stentor coeruleus</name>
    <dbReference type="NCBI Taxonomy" id="5963"/>
    <lineage>
        <taxon>Eukaryota</taxon>
        <taxon>Sar</taxon>
        <taxon>Alveolata</taxon>
        <taxon>Ciliophora</taxon>
        <taxon>Postciliodesmatophora</taxon>
        <taxon>Heterotrichea</taxon>
        <taxon>Heterotrichida</taxon>
        <taxon>Stentoridae</taxon>
        <taxon>Stentor</taxon>
    </lineage>
</organism>
<dbReference type="Proteomes" id="UP000187209">
    <property type="component" value="Unassembled WGS sequence"/>
</dbReference>
<evidence type="ECO:0000313" key="1">
    <source>
        <dbReference type="EMBL" id="OMJ75312.1"/>
    </source>
</evidence>